<sequence>DSILSNASIFGSDLTKTVLADKVKAYFKAEIAGPGAVRKTLHDAVNA</sequence>
<gene>
    <name evidence="1" type="ORF">OBE_15822</name>
</gene>
<protein>
    <submittedName>
        <fullName evidence="1">Uncharacterized protein</fullName>
    </submittedName>
</protein>
<dbReference type="EMBL" id="AJWZ01010876">
    <property type="protein sequence ID" value="EKC47206.1"/>
    <property type="molecule type" value="Genomic_DNA"/>
</dbReference>
<name>K1SIR0_9ZZZZ</name>
<organism evidence="1">
    <name type="scientific">human gut metagenome</name>
    <dbReference type="NCBI Taxonomy" id="408170"/>
    <lineage>
        <taxon>unclassified sequences</taxon>
        <taxon>metagenomes</taxon>
        <taxon>organismal metagenomes</taxon>
    </lineage>
</organism>
<proteinExistence type="predicted"/>
<dbReference type="AlphaFoldDB" id="K1SIR0"/>
<comment type="caution">
    <text evidence="1">The sequence shown here is derived from an EMBL/GenBank/DDBJ whole genome shotgun (WGS) entry which is preliminary data.</text>
</comment>
<feature type="non-terminal residue" evidence="1">
    <location>
        <position position="1"/>
    </location>
</feature>
<evidence type="ECO:0000313" key="1">
    <source>
        <dbReference type="EMBL" id="EKC47206.1"/>
    </source>
</evidence>
<accession>K1SIR0</accession>
<reference evidence="1" key="1">
    <citation type="journal article" date="2013" name="Environ. Microbiol.">
        <title>Microbiota from the distal guts of lean and obese adolescents exhibit partial functional redundancy besides clear differences in community structure.</title>
        <authorList>
            <person name="Ferrer M."/>
            <person name="Ruiz A."/>
            <person name="Lanza F."/>
            <person name="Haange S.B."/>
            <person name="Oberbach A."/>
            <person name="Till H."/>
            <person name="Bargiela R."/>
            <person name="Campoy C."/>
            <person name="Segura M.T."/>
            <person name="Richter M."/>
            <person name="von Bergen M."/>
            <person name="Seifert J."/>
            <person name="Suarez A."/>
        </authorList>
    </citation>
    <scope>NUCLEOTIDE SEQUENCE</scope>
</reference>